<dbReference type="InterPro" id="IPR015943">
    <property type="entry name" value="WD40/YVTN_repeat-like_dom_sf"/>
</dbReference>
<dbReference type="EMBL" id="FTOB01000002">
    <property type="protein sequence ID" value="SIS49490.1"/>
    <property type="molecule type" value="Genomic_DNA"/>
</dbReference>
<dbReference type="PANTHER" id="PTHR43739">
    <property type="entry name" value="XYLOGLUCANASE (EUROFUNG)"/>
    <property type="match status" value="1"/>
</dbReference>
<gene>
    <name evidence="6" type="ORF">SAMN05421766_102393</name>
</gene>
<reference evidence="6 7" key="1">
    <citation type="submission" date="2017-01" db="EMBL/GenBank/DDBJ databases">
        <authorList>
            <person name="Varghese N."/>
            <person name="Submissions S."/>
        </authorList>
    </citation>
    <scope>NUCLEOTIDE SEQUENCE [LARGE SCALE GENOMIC DNA]</scope>
    <source>
        <strain evidence="6 7">DSM 2061</strain>
    </source>
</reference>
<evidence type="ECO:0000256" key="1">
    <source>
        <dbReference type="ARBA" id="ARBA00022729"/>
    </source>
</evidence>
<accession>A0ABY1KMC4</accession>
<feature type="domain" description="Sortilin N-terminal" evidence="4">
    <location>
        <begin position="149"/>
        <end position="277"/>
    </location>
</feature>
<dbReference type="InterPro" id="IPR026444">
    <property type="entry name" value="Secre_tail"/>
</dbReference>
<dbReference type="InterPro" id="IPR031778">
    <property type="entry name" value="Sortilin_N"/>
</dbReference>
<sequence>MKKSISLLLCLMCFTLTINSQTHNWKRTNPGGGGWFGSIGVSQSGIILAGSDLSGAYRSRDGGATWDVCGDSKGIHGTHISGMGFHKTNGNIMFVASDGLYKTTNGGDTWRLVLSEGKAYISDIEFGTNNPSVGYAARHQGNWNTLNAEIWRTKNVGNTWERVDVNLPKTRIIKIVVNPKNENEVYILTGKGRPVCSVADVYKSTDGGANWKNLTANNNFEGFTEVADFAIDPNNPNVQYLTAVKADCSNRYWTDGLDSRLYKSTNAGRTWNKIHDQGGIILINPKNSNLRIIETRAVASWNSRSGTLLSTDRGNTFQKIADVSTWETSFSGSTQGTYSGVGDGYARTIAQDPSNPDNLYWTNSQWVLGSKDGGVKFRVLHANKIGNKGWQSTGVDNLVNVDMAISPKDPNLIYLGLADMGIWRSLNKGVSWENCNTDDPKYGWGDGKGGNFHSIVADPSRANVVWVTCKEGYILKSTDKGEKSSWTEVNRGILSNKYVNGLSMNVKSPSNNRILYVTANGDVYKSTNDGNNWTRVLKDKFCNYTAVDQFNGEIVYAGGTKGLWRSTNGGRNWSRLNQLNDLPANNETLDIRNKGYKGISDIVTDPNHQNWVYVAVNGFGENRGLFRSKDKGNTWKKLLTDKYMRKVAIMPKNSNIIYATSSSAMGSGGLLEGSNGIWFSNDGGNTWSKQNQKAAYPLFNAIDISNEDRPYVLAGSQGTGFQKAKVYLSSNTSAKTNAELLPQEEESNKISVYPNPVEGRLHATGLSKKNVAYTIINSTGQHVAKGSTQSSKNEISLDVSSLPKGIYFLSIENKMIRFLVEK</sequence>
<dbReference type="SUPFAM" id="SSF110296">
    <property type="entry name" value="Oligoxyloglucan reducing end-specific cellobiohydrolase"/>
    <property type="match status" value="3"/>
</dbReference>
<dbReference type="PANTHER" id="PTHR43739:SF5">
    <property type="entry name" value="EXO-ALPHA-SIALIDASE"/>
    <property type="match status" value="1"/>
</dbReference>
<keyword evidence="1 3" id="KW-0732">Signal</keyword>
<dbReference type="NCBIfam" id="TIGR04183">
    <property type="entry name" value="Por_Secre_tail"/>
    <property type="match status" value="1"/>
</dbReference>
<evidence type="ECO:0000256" key="3">
    <source>
        <dbReference type="SAM" id="SignalP"/>
    </source>
</evidence>
<dbReference type="CDD" id="cd15482">
    <property type="entry name" value="Sialidase_non-viral"/>
    <property type="match status" value="1"/>
</dbReference>
<evidence type="ECO:0000256" key="2">
    <source>
        <dbReference type="ARBA" id="ARBA00022737"/>
    </source>
</evidence>
<evidence type="ECO:0000259" key="5">
    <source>
        <dbReference type="Pfam" id="PF18962"/>
    </source>
</evidence>
<evidence type="ECO:0000313" key="7">
    <source>
        <dbReference type="Proteomes" id="UP000185728"/>
    </source>
</evidence>
<feature type="signal peptide" evidence="3">
    <location>
        <begin position="1"/>
        <end position="20"/>
    </location>
</feature>
<dbReference type="Pfam" id="PF15902">
    <property type="entry name" value="Sortilin-Vps10"/>
    <property type="match status" value="2"/>
</dbReference>
<feature type="domain" description="Sortilin N-terminal" evidence="4">
    <location>
        <begin position="563"/>
        <end position="738"/>
    </location>
</feature>
<comment type="caution">
    <text evidence="6">The sequence shown here is derived from an EMBL/GenBank/DDBJ whole genome shotgun (WGS) entry which is preliminary data.</text>
</comment>
<evidence type="ECO:0000313" key="6">
    <source>
        <dbReference type="EMBL" id="SIS49490.1"/>
    </source>
</evidence>
<feature type="chain" id="PRO_5045935058" evidence="3">
    <location>
        <begin position="21"/>
        <end position="822"/>
    </location>
</feature>
<protein>
    <submittedName>
        <fullName evidence="6">Por secretion system C-terminal sorting domain-containing protein</fullName>
    </submittedName>
</protein>
<dbReference type="RefSeq" id="WP_083690394.1">
    <property type="nucleotide sequence ID" value="NZ_FTOB01000002.1"/>
</dbReference>
<dbReference type="Gene3D" id="2.130.10.10">
    <property type="entry name" value="YVTN repeat-like/Quinoprotein amine dehydrogenase"/>
    <property type="match status" value="4"/>
</dbReference>
<dbReference type="Pfam" id="PF18962">
    <property type="entry name" value="Por_Secre_tail"/>
    <property type="match status" value="1"/>
</dbReference>
<keyword evidence="2" id="KW-0677">Repeat</keyword>
<evidence type="ECO:0000259" key="4">
    <source>
        <dbReference type="Pfam" id="PF15902"/>
    </source>
</evidence>
<keyword evidence="7" id="KW-1185">Reference proteome</keyword>
<dbReference type="Proteomes" id="UP000185728">
    <property type="component" value="Unassembled WGS sequence"/>
</dbReference>
<name>A0ABY1KMC4_9FLAO</name>
<organism evidence="6 7">
    <name type="scientific">Zobellia uliginosa</name>
    <dbReference type="NCBI Taxonomy" id="143224"/>
    <lineage>
        <taxon>Bacteria</taxon>
        <taxon>Pseudomonadati</taxon>
        <taxon>Bacteroidota</taxon>
        <taxon>Flavobacteriia</taxon>
        <taxon>Flavobacteriales</taxon>
        <taxon>Flavobacteriaceae</taxon>
        <taxon>Zobellia</taxon>
    </lineage>
</organism>
<dbReference type="InterPro" id="IPR052025">
    <property type="entry name" value="Xyloglucanase_GH74"/>
</dbReference>
<proteinExistence type="predicted"/>
<feature type="domain" description="Secretion system C-terminal sorting" evidence="5">
    <location>
        <begin position="752"/>
        <end position="815"/>
    </location>
</feature>